<keyword evidence="2" id="KW-0805">Transcription regulation</keyword>
<keyword evidence="9" id="KW-1185">Reference proteome</keyword>
<dbReference type="FunCoup" id="Q3ZA32">
    <property type="interactions" value="212"/>
</dbReference>
<feature type="domain" description="RNA polymerase sigma factor 70 region 4 type 2" evidence="7">
    <location>
        <begin position="125"/>
        <end position="173"/>
    </location>
</feature>
<dbReference type="KEGG" id="det:DET0169"/>
<reference evidence="8 9" key="1">
    <citation type="journal article" date="2005" name="Science">
        <title>Genome sequence of the PCE-dechlorinating bacterium Dehalococcoides ethenogenes.</title>
        <authorList>
            <person name="Seshadri R."/>
            <person name="Adrian L."/>
            <person name="Fouts D.E."/>
            <person name="Eisen J.A."/>
            <person name="Phillippy A.M."/>
            <person name="Methe B.A."/>
            <person name="Ward N.L."/>
            <person name="Nelson W.C."/>
            <person name="Deboy R.T."/>
            <person name="Khouri H.M."/>
            <person name="Kolonay J.F."/>
            <person name="Dodson R.J."/>
            <person name="Daugherty S.C."/>
            <person name="Brinkac L.M."/>
            <person name="Sullivan S.A."/>
            <person name="Madupu R."/>
            <person name="Nelson K.E."/>
            <person name="Kang K.H."/>
            <person name="Impraim M."/>
            <person name="Tran K."/>
            <person name="Robinson J.M."/>
            <person name="Forberger H.A."/>
            <person name="Fraser C.M."/>
            <person name="Zinder S.H."/>
            <person name="Heidelberg J.F."/>
        </authorList>
    </citation>
    <scope>NUCLEOTIDE SEQUENCE [LARGE SCALE GENOMIC DNA]</scope>
    <source>
        <strain evidence="9">ATCC BAA-2266 / KCTC 15142 / 195</strain>
    </source>
</reference>
<proteinExistence type="inferred from homology"/>
<dbReference type="InterPro" id="IPR039425">
    <property type="entry name" value="RNA_pol_sigma-70-like"/>
</dbReference>
<dbReference type="STRING" id="243164.DET0169"/>
<gene>
    <name evidence="8" type="ordered locus">DET0169</name>
</gene>
<dbReference type="InterPro" id="IPR014284">
    <property type="entry name" value="RNA_pol_sigma-70_dom"/>
</dbReference>
<feature type="domain" description="RNA polymerase sigma-70 region 2" evidence="6">
    <location>
        <begin position="25"/>
        <end position="93"/>
    </location>
</feature>
<dbReference type="Pfam" id="PF04542">
    <property type="entry name" value="Sigma70_r2"/>
    <property type="match status" value="1"/>
</dbReference>
<dbReference type="SUPFAM" id="SSF88659">
    <property type="entry name" value="Sigma3 and sigma4 domains of RNA polymerase sigma factors"/>
    <property type="match status" value="1"/>
</dbReference>
<evidence type="ECO:0000259" key="7">
    <source>
        <dbReference type="Pfam" id="PF08281"/>
    </source>
</evidence>
<dbReference type="InParanoid" id="Q3ZA32"/>
<dbReference type="InterPro" id="IPR007627">
    <property type="entry name" value="RNA_pol_sigma70_r2"/>
</dbReference>
<evidence type="ECO:0000259" key="6">
    <source>
        <dbReference type="Pfam" id="PF04542"/>
    </source>
</evidence>
<dbReference type="GO" id="GO:0003677">
    <property type="term" value="F:DNA binding"/>
    <property type="evidence" value="ECO:0007669"/>
    <property type="project" value="UniProtKB-KW"/>
</dbReference>
<sequence>MDVSGLNEKNLVEKAKTDSSAFGELYELHYARIFGYVLRRTANLYQAQDVTSEVFFKALKGLKSFNWNGTPFSAWLYRIASHEIVNNCRHNSRYSYEISLNGLESIAPVENVLQHERDVEESLDLQSSFLKLPAKYQEIIALRYFEDMEISQIAAITGKSENTVKSLIFRGISCLKELNEKSM</sequence>
<dbReference type="InterPro" id="IPR013324">
    <property type="entry name" value="RNA_pol_sigma_r3/r4-like"/>
</dbReference>
<evidence type="ECO:0000256" key="2">
    <source>
        <dbReference type="ARBA" id="ARBA00023015"/>
    </source>
</evidence>
<evidence type="ECO:0000256" key="5">
    <source>
        <dbReference type="ARBA" id="ARBA00023163"/>
    </source>
</evidence>
<comment type="similarity">
    <text evidence="1">Belongs to the sigma-70 factor family. ECF subfamily.</text>
</comment>
<keyword evidence="4" id="KW-0238">DNA-binding</keyword>
<organism evidence="8 9">
    <name type="scientific">Dehalococcoides mccartyi (strain ATCC BAA-2266 / KCTC 15142 / 195)</name>
    <name type="common">Dehalococcoides ethenogenes (strain 195)</name>
    <dbReference type="NCBI Taxonomy" id="243164"/>
    <lineage>
        <taxon>Bacteria</taxon>
        <taxon>Bacillati</taxon>
        <taxon>Chloroflexota</taxon>
        <taxon>Dehalococcoidia</taxon>
        <taxon>Dehalococcoidales</taxon>
        <taxon>Dehalococcoidaceae</taxon>
        <taxon>Dehalococcoides</taxon>
    </lineage>
</organism>
<dbReference type="PANTHER" id="PTHR43133:SF8">
    <property type="entry name" value="RNA POLYMERASE SIGMA FACTOR HI_1459-RELATED"/>
    <property type="match status" value="1"/>
</dbReference>
<keyword evidence="5" id="KW-0804">Transcription</keyword>
<evidence type="ECO:0000256" key="4">
    <source>
        <dbReference type="ARBA" id="ARBA00023125"/>
    </source>
</evidence>
<dbReference type="CDD" id="cd06171">
    <property type="entry name" value="Sigma70_r4"/>
    <property type="match status" value="1"/>
</dbReference>
<dbReference type="AlphaFoldDB" id="Q3ZA32"/>
<evidence type="ECO:0000313" key="9">
    <source>
        <dbReference type="Proteomes" id="UP000008289"/>
    </source>
</evidence>
<dbReference type="PANTHER" id="PTHR43133">
    <property type="entry name" value="RNA POLYMERASE ECF-TYPE SIGMA FACTO"/>
    <property type="match status" value="1"/>
</dbReference>
<dbReference type="GO" id="GO:0006352">
    <property type="term" value="P:DNA-templated transcription initiation"/>
    <property type="evidence" value="ECO:0007669"/>
    <property type="project" value="InterPro"/>
</dbReference>
<dbReference type="GO" id="GO:0016987">
    <property type="term" value="F:sigma factor activity"/>
    <property type="evidence" value="ECO:0007669"/>
    <property type="project" value="UniProtKB-KW"/>
</dbReference>
<accession>Q3ZA32</accession>
<dbReference type="SUPFAM" id="SSF88946">
    <property type="entry name" value="Sigma2 domain of RNA polymerase sigma factors"/>
    <property type="match status" value="1"/>
</dbReference>
<dbReference type="InterPro" id="IPR013325">
    <property type="entry name" value="RNA_pol_sigma_r2"/>
</dbReference>
<dbReference type="eggNOG" id="COG1595">
    <property type="taxonomic scope" value="Bacteria"/>
</dbReference>
<keyword evidence="3" id="KW-0731">Sigma factor</keyword>
<protein>
    <submittedName>
        <fullName evidence="8">RNA polymerase sigma factor SigW, putative</fullName>
    </submittedName>
</protein>
<dbReference type="EMBL" id="CP000027">
    <property type="protein sequence ID" value="AAW40610.1"/>
    <property type="molecule type" value="Genomic_DNA"/>
</dbReference>
<dbReference type="Gene3D" id="1.10.1740.10">
    <property type="match status" value="1"/>
</dbReference>
<evidence type="ECO:0000256" key="3">
    <source>
        <dbReference type="ARBA" id="ARBA00023082"/>
    </source>
</evidence>
<evidence type="ECO:0000313" key="8">
    <source>
        <dbReference type="EMBL" id="AAW40610.1"/>
    </source>
</evidence>
<dbReference type="Proteomes" id="UP000008289">
    <property type="component" value="Chromosome"/>
</dbReference>
<dbReference type="InterPro" id="IPR036388">
    <property type="entry name" value="WH-like_DNA-bd_sf"/>
</dbReference>
<name>Q3ZA32_DEHM1</name>
<dbReference type="Gene3D" id="1.10.10.10">
    <property type="entry name" value="Winged helix-like DNA-binding domain superfamily/Winged helix DNA-binding domain"/>
    <property type="match status" value="1"/>
</dbReference>
<dbReference type="HOGENOM" id="CLU_047691_3_4_0"/>
<dbReference type="Pfam" id="PF08281">
    <property type="entry name" value="Sigma70_r4_2"/>
    <property type="match status" value="1"/>
</dbReference>
<dbReference type="NCBIfam" id="TIGR02937">
    <property type="entry name" value="sigma70-ECF"/>
    <property type="match status" value="1"/>
</dbReference>
<dbReference type="InterPro" id="IPR013249">
    <property type="entry name" value="RNA_pol_sigma70_r4_t2"/>
</dbReference>
<evidence type="ECO:0000256" key="1">
    <source>
        <dbReference type="ARBA" id="ARBA00010641"/>
    </source>
</evidence>